<evidence type="ECO:0000313" key="1">
    <source>
        <dbReference type="EMBL" id="SVA64255.1"/>
    </source>
</evidence>
<dbReference type="EMBL" id="UINC01015223">
    <property type="protein sequence ID" value="SVA64255.1"/>
    <property type="molecule type" value="Genomic_DNA"/>
</dbReference>
<reference evidence="1" key="1">
    <citation type="submission" date="2018-05" db="EMBL/GenBank/DDBJ databases">
        <authorList>
            <person name="Lanie J.A."/>
            <person name="Ng W.-L."/>
            <person name="Kazmierczak K.M."/>
            <person name="Andrzejewski T.M."/>
            <person name="Davidsen T.M."/>
            <person name="Wayne K.J."/>
            <person name="Tettelin H."/>
            <person name="Glass J.I."/>
            <person name="Rusch D."/>
            <person name="Podicherti R."/>
            <person name="Tsui H.-C.T."/>
            <person name="Winkler M.E."/>
        </authorList>
    </citation>
    <scope>NUCLEOTIDE SEQUENCE</scope>
</reference>
<proteinExistence type="predicted"/>
<organism evidence="1">
    <name type="scientific">marine metagenome</name>
    <dbReference type="NCBI Taxonomy" id="408172"/>
    <lineage>
        <taxon>unclassified sequences</taxon>
        <taxon>metagenomes</taxon>
        <taxon>ecological metagenomes</taxon>
    </lineage>
</organism>
<dbReference type="AlphaFoldDB" id="A0A381XHP5"/>
<protein>
    <submittedName>
        <fullName evidence="1">Uncharacterized protein</fullName>
    </submittedName>
</protein>
<sequence length="33" mass="3901">MTNLNTLGKMLQLSRLKEIKKAKKIFNCVLIFY</sequence>
<gene>
    <name evidence="1" type="ORF">METZ01_LOCUS117109</name>
</gene>
<name>A0A381XHP5_9ZZZZ</name>
<accession>A0A381XHP5</accession>